<dbReference type="InterPro" id="IPR009057">
    <property type="entry name" value="Homeodomain-like_sf"/>
</dbReference>
<dbReference type="PROSITE" id="PS50977">
    <property type="entry name" value="HTH_TETR_2"/>
    <property type="match status" value="1"/>
</dbReference>
<evidence type="ECO:0000313" key="6">
    <source>
        <dbReference type="EMBL" id="MEY8018706.1"/>
    </source>
</evidence>
<dbReference type="Gene3D" id="1.10.357.10">
    <property type="entry name" value="Tetracycline Repressor, domain 2"/>
    <property type="match status" value="1"/>
</dbReference>
<comment type="caution">
    <text evidence="6">The sequence shown here is derived from an EMBL/GenBank/DDBJ whole genome shotgun (WGS) entry which is preliminary data.</text>
</comment>
<dbReference type="EMBL" id="JBGEDP010000001">
    <property type="protein sequence ID" value="MEY8018706.1"/>
    <property type="molecule type" value="Genomic_DNA"/>
</dbReference>
<dbReference type="SUPFAM" id="SSF46689">
    <property type="entry name" value="Homeodomain-like"/>
    <property type="match status" value="1"/>
</dbReference>
<evidence type="ECO:0000256" key="2">
    <source>
        <dbReference type="ARBA" id="ARBA00023125"/>
    </source>
</evidence>
<keyword evidence="7" id="KW-1185">Reference proteome</keyword>
<dbReference type="SUPFAM" id="SSF48498">
    <property type="entry name" value="Tetracyclin repressor-like, C-terminal domain"/>
    <property type="match status" value="1"/>
</dbReference>
<evidence type="ECO:0000259" key="5">
    <source>
        <dbReference type="PROSITE" id="PS50977"/>
    </source>
</evidence>
<keyword evidence="2 4" id="KW-0238">DNA-binding</keyword>
<evidence type="ECO:0000256" key="3">
    <source>
        <dbReference type="ARBA" id="ARBA00023163"/>
    </source>
</evidence>
<evidence type="ECO:0000313" key="7">
    <source>
        <dbReference type="Proteomes" id="UP001564760"/>
    </source>
</evidence>
<keyword evidence="3" id="KW-0804">Transcription</keyword>
<organism evidence="6 7">
    <name type="scientific">Mycobacterium servetii</name>
    <dbReference type="NCBI Taxonomy" id="3237418"/>
    <lineage>
        <taxon>Bacteria</taxon>
        <taxon>Bacillati</taxon>
        <taxon>Actinomycetota</taxon>
        <taxon>Actinomycetes</taxon>
        <taxon>Mycobacteriales</taxon>
        <taxon>Mycobacteriaceae</taxon>
        <taxon>Mycobacterium</taxon>
    </lineage>
</organism>
<gene>
    <name evidence="6" type="ORF">AB8998_28940</name>
</gene>
<accession>A0ABV4CB21</accession>
<dbReference type="Proteomes" id="UP001564760">
    <property type="component" value="Unassembled WGS sequence"/>
</dbReference>
<proteinExistence type="predicted"/>
<protein>
    <submittedName>
        <fullName evidence="6">TetR/AcrR family transcriptional regulator</fullName>
    </submittedName>
</protein>
<dbReference type="InterPro" id="IPR036271">
    <property type="entry name" value="Tet_transcr_reg_TetR-rel_C_sf"/>
</dbReference>
<dbReference type="InterPro" id="IPR050109">
    <property type="entry name" value="HTH-type_TetR-like_transc_reg"/>
</dbReference>
<dbReference type="Pfam" id="PF00440">
    <property type="entry name" value="TetR_N"/>
    <property type="match status" value="1"/>
</dbReference>
<dbReference type="PANTHER" id="PTHR30055:SF234">
    <property type="entry name" value="HTH-TYPE TRANSCRIPTIONAL REGULATOR BETI"/>
    <property type="match status" value="1"/>
</dbReference>
<reference evidence="6 7" key="1">
    <citation type="submission" date="2024-08" db="EMBL/GenBank/DDBJ databases">
        <title>Mycobacterium servetensis sp. nov., a novel rapid-growing mycobacterial species recovered from a human patient in Zaragoza, Spain.</title>
        <authorList>
            <person name="Tristancho-Baro A.I."/>
            <person name="Buenestado-Serrano S."/>
            <person name="Garcia De Viedma D."/>
            <person name="Milagro-Beamonte A."/>
            <person name="Burillo N."/>
            <person name="Sanz S."/>
            <person name="Lopez-Calleja A.I."/>
            <person name="Penas-Utrilla D."/>
            <person name="Guardingo M."/>
            <person name="Garcia M.J."/>
            <person name="Vinuelas-Bayon J."/>
        </authorList>
    </citation>
    <scope>NUCLEOTIDE SEQUENCE [LARGE SCALE GENOMIC DNA]</scope>
    <source>
        <strain evidence="7">HUMS_12744610</strain>
    </source>
</reference>
<dbReference type="InterPro" id="IPR001647">
    <property type="entry name" value="HTH_TetR"/>
</dbReference>
<feature type="domain" description="HTH tetR-type" evidence="5">
    <location>
        <begin position="18"/>
        <end position="78"/>
    </location>
</feature>
<dbReference type="PANTHER" id="PTHR30055">
    <property type="entry name" value="HTH-TYPE TRANSCRIPTIONAL REGULATOR RUTR"/>
    <property type="match status" value="1"/>
</dbReference>
<feature type="DNA-binding region" description="H-T-H motif" evidence="4">
    <location>
        <begin position="41"/>
        <end position="60"/>
    </location>
</feature>
<dbReference type="RefSeq" id="WP_369741299.1">
    <property type="nucleotide sequence ID" value="NZ_JBGEDP010000001.1"/>
</dbReference>
<keyword evidence="1" id="KW-0805">Transcription regulation</keyword>
<sequence length="202" mass="22176">MTGAGRNYGGLTPEQRAQERRERLVEAARMLVAECGVAPLTVDLVCQHANLSKRYFYTEFASKDDLLDACAEDLFRRLVARMDEVLTTAPLADRVEGTLRAVVRALASDRADARLYMECPGFPRLREHQRRAVRDFTDRMVADAIAFTGRPKPSVDRRLATRALVAGTTDLIVAWLHGDIDTDEDTLVATLTAAAGGAATAL</sequence>
<evidence type="ECO:0000256" key="4">
    <source>
        <dbReference type="PROSITE-ProRule" id="PRU00335"/>
    </source>
</evidence>
<evidence type="ECO:0000256" key="1">
    <source>
        <dbReference type="ARBA" id="ARBA00023015"/>
    </source>
</evidence>
<name>A0ABV4CB21_9MYCO</name>